<feature type="compositionally biased region" description="Low complexity" evidence="2">
    <location>
        <begin position="180"/>
        <end position="205"/>
    </location>
</feature>
<feature type="coiled-coil region" evidence="1">
    <location>
        <begin position="534"/>
        <end position="591"/>
    </location>
</feature>
<keyword evidence="1" id="KW-0175">Coiled coil</keyword>
<dbReference type="EMBL" id="CAUYUJ010014452">
    <property type="protein sequence ID" value="CAK0841398.1"/>
    <property type="molecule type" value="Genomic_DNA"/>
</dbReference>
<feature type="compositionally biased region" description="Polar residues" evidence="2">
    <location>
        <begin position="124"/>
        <end position="138"/>
    </location>
</feature>
<organism evidence="3 4">
    <name type="scientific">Prorocentrum cordatum</name>
    <dbReference type="NCBI Taxonomy" id="2364126"/>
    <lineage>
        <taxon>Eukaryota</taxon>
        <taxon>Sar</taxon>
        <taxon>Alveolata</taxon>
        <taxon>Dinophyceae</taxon>
        <taxon>Prorocentrales</taxon>
        <taxon>Prorocentraceae</taxon>
        <taxon>Prorocentrum</taxon>
    </lineage>
</organism>
<evidence type="ECO:0000313" key="3">
    <source>
        <dbReference type="EMBL" id="CAK0841398.1"/>
    </source>
</evidence>
<feature type="compositionally biased region" description="Low complexity" evidence="2">
    <location>
        <begin position="38"/>
        <end position="85"/>
    </location>
</feature>
<keyword evidence="4" id="KW-1185">Reference proteome</keyword>
<dbReference type="Proteomes" id="UP001189429">
    <property type="component" value="Unassembled WGS sequence"/>
</dbReference>
<feature type="compositionally biased region" description="Basic and acidic residues" evidence="2">
    <location>
        <begin position="16"/>
        <end position="27"/>
    </location>
</feature>
<feature type="compositionally biased region" description="Acidic residues" evidence="2">
    <location>
        <begin position="219"/>
        <end position="232"/>
    </location>
</feature>
<feature type="compositionally biased region" description="Basic residues" evidence="2">
    <location>
        <begin position="1"/>
        <end position="15"/>
    </location>
</feature>
<feature type="compositionally biased region" description="Basic residues" evidence="2">
    <location>
        <begin position="106"/>
        <end position="115"/>
    </location>
</feature>
<feature type="compositionally biased region" description="Low complexity" evidence="2">
    <location>
        <begin position="154"/>
        <end position="165"/>
    </location>
</feature>
<evidence type="ECO:0000313" key="4">
    <source>
        <dbReference type="Proteomes" id="UP001189429"/>
    </source>
</evidence>
<name>A0ABN9T8M5_9DINO</name>
<accession>A0ABN9T8M5</accession>
<sequence>MPRRGLPRPCARRQRREPTTDSTDWSRTRPALGARCCSQSSLPSRSPPAAAGCPPAPGWARAGGLLPPRPAGGSRAPAGARALGGSAHGGQGGPAPRTRTTSWACRGRRPRRPRCARPSGRWRSCTTQTSRAPATATGSWPPGRLQTPWPPRRGGPSGPDSSLGRIGSAAASGPRHRRALASGRRAPPRRAGAAGAVLAAGPRGRTAGSTPGRRRTSDWMDEDDLEDAEAWDVEWGGGRRGEARWEGWAPWDDEDRGRRGGQQRGGRERRQGGGREDSLETQLKVAQDEEAHRRHLDRERLWKEELGKARERAKETQKLGWSDQLSQLKADNYQRRGRERLRWALKTNQTRDEREAWKEAAAQRWVERFRLAEEESNRRREETARFYAEKIRRAREEARRLREERAALEEARLSKWEHLEKQLQEKSQRMWSDAFQEALRTNCDEQDEERHWAAFLEQAQQSQRSLPKKWSSRFFRLMQDDHMDNHVAQTKFWERSFRKAMDFSSSKASEDAAFWQGQIRKANAKDFKQRAEINQKQLQQFRSHEKQAQQWKEREIQKWAKSLRKAEDDALRKERDVEREWAQKLLEAEEEALEVLMGK</sequence>
<feature type="compositionally biased region" description="Basic and acidic residues" evidence="2">
    <location>
        <begin position="265"/>
        <end position="278"/>
    </location>
</feature>
<comment type="caution">
    <text evidence="3">The sequence shown here is derived from an EMBL/GenBank/DDBJ whole genome shotgun (WGS) entry which is preliminary data.</text>
</comment>
<feature type="region of interest" description="Disordered" evidence="2">
    <location>
        <begin position="1"/>
        <end position="295"/>
    </location>
</feature>
<protein>
    <submittedName>
        <fullName evidence="3">Uncharacterized protein</fullName>
    </submittedName>
</protein>
<proteinExistence type="predicted"/>
<reference evidence="3" key="1">
    <citation type="submission" date="2023-10" db="EMBL/GenBank/DDBJ databases">
        <authorList>
            <person name="Chen Y."/>
            <person name="Shah S."/>
            <person name="Dougan E. K."/>
            <person name="Thang M."/>
            <person name="Chan C."/>
        </authorList>
    </citation>
    <scope>NUCLEOTIDE SEQUENCE [LARGE SCALE GENOMIC DNA]</scope>
</reference>
<feature type="compositionally biased region" description="Basic and acidic residues" evidence="2">
    <location>
        <begin position="286"/>
        <end position="295"/>
    </location>
</feature>
<feature type="coiled-coil region" evidence="1">
    <location>
        <begin position="377"/>
        <end position="414"/>
    </location>
</feature>
<gene>
    <name evidence="3" type="ORF">PCOR1329_LOCUS36612</name>
</gene>
<evidence type="ECO:0000256" key="2">
    <source>
        <dbReference type="SAM" id="MobiDB-lite"/>
    </source>
</evidence>
<evidence type="ECO:0000256" key="1">
    <source>
        <dbReference type="SAM" id="Coils"/>
    </source>
</evidence>